<dbReference type="Proteomes" id="UP000053989">
    <property type="component" value="Unassembled WGS sequence"/>
</dbReference>
<name>A0A0C3B095_9AGAM</name>
<accession>A0A0C3B095</accession>
<protein>
    <submittedName>
        <fullName evidence="1">Uncharacterized protein</fullName>
    </submittedName>
</protein>
<reference evidence="1 2" key="1">
    <citation type="submission" date="2014-04" db="EMBL/GenBank/DDBJ databases">
        <authorList>
            <consortium name="DOE Joint Genome Institute"/>
            <person name="Kuo A."/>
            <person name="Kohler A."/>
            <person name="Nagy L.G."/>
            <person name="Floudas D."/>
            <person name="Copeland A."/>
            <person name="Barry K.W."/>
            <person name="Cichocki N."/>
            <person name="Veneault-Fourrey C."/>
            <person name="LaButti K."/>
            <person name="Lindquist E.A."/>
            <person name="Lipzen A."/>
            <person name="Lundell T."/>
            <person name="Morin E."/>
            <person name="Murat C."/>
            <person name="Sun H."/>
            <person name="Tunlid A."/>
            <person name="Henrissat B."/>
            <person name="Grigoriev I.V."/>
            <person name="Hibbett D.S."/>
            <person name="Martin F."/>
            <person name="Nordberg H.P."/>
            <person name="Cantor M.N."/>
            <person name="Hua S.X."/>
        </authorList>
    </citation>
    <scope>NUCLEOTIDE SEQUENCE [LARGE SCALE GENOMIC DNA]</scope>
    <source>
        <strain evidence="1 2">Foug A</strain>
    </source>
</reference>
<sequence>MALAHCPGFCNSCISLPLVSKSPLPDRPLGGNVGANAWPQRADDECDHRRTTRPHAVDCFSTLAGVI</sequence>
<gene>
    <name evidence="1" type="ORF">SCLCIDRAFT_162114</name>
</gene>
<organism evidence="1 2">
    <name type="scientific">Scleroderma citrinum Foug A</name>
    <dbReference type="NCBI Taxonomy" id="1036808"/>
    <lineage>
        <taxon>Eukaryota</taxon>
        <taxon>Fungi</taxon>
        <taxon>Dikarya</taxon>
        <taxon>Basidiomycota</taxon>
        <taxon>Agaricomycotina</taxon>
        <taxon>Agaricomycetes</taxon>
        <taxon>Agaricomycetidae</taxon>
        <taxon>Boletales</taxon>
        <taxon>Sclerodermatineae</taxon>
        <taxon>Sclerodermataceae</taxon>
        <taxon>Scleroderma</taxon>
    </lineage>
</organism>
<evidence type="ECO:0000313" key="1">
    <source>
        <dbReference type="EMBL" id="KIM70667.1"/>
    </source>
</evidence>
<dbReference type="EMBL" id="KN822004">
    <property type="protein sequence ID" value="KIM70667.1"/>
    <property type="molecule type" value="Genomic_DNA"/>
</dbReference>
<dbReference type="HOGENOM" id="CLU_2813885_0_0_1"/>
<dbReference type="InParanoid" id="A0A0C3B095"/>
<evidence type="ECO:0000313" key="2">
    <source>
        <dbReference type="Proteomes" id="UP000053989"/>
    </source>
</evidence>
<proteinExistence type="predicted"/>
<reference evidence="2" key="2">
    <citation type="submission" date="2015-01" db="EMBL/GenBank/DDBJ databases">
        <title>Evolutionary Origins and Diversification of the Mycorrhizal Mutualists.</title>
        <authorList>
            <consortium name="DOE Joint Genome Institute"/>
            <consortium name="Mycorrhizal Genomics Consortium"/>
            <person name="Kohler A."/>
            <person name="Kuo A."/>
            <person name="Nagy L.G."/>
            <person name="Floudas D."/>
            <person name="Copeland A."/>
            <person name="Barry K.W."/>
            <person name="Cichocki N."/>
            <person name="Veneault-Fourrey C."/>
            <person name="LaButti K."/>
            <person name="Lindquist E.A."/>
            <person name="Lipzen A."/>
            <person name="Lundell T."/>
            <person name="Morin E."/>
            <person name="Murat C."/>
            <person name="Riley R."/>
            <person name="Ohm R."/>
            <person name="Sun H."/>
            <person name="Tunlid A."/>
            <person name="Henrissat B."/>
            <person name="Grigoriev I.V."/>
            <person name="Hibbett D.S."/>
            <person name="Martin F."/>
        </authorList>
    </citation>
    <scope>NUCLEOTIDE SEQUENCE [LARGE SCALE GENOMIC DNA]</scope>
    <source>
        <strain evidence="2">Foug A</strain>
    </source>
</reference>
<keyword evidence="2" id="KW-1185">Reference proteome</keyword>
<dbReference type="AlphaFoldDB" id="A0A0C3B095"/>